<dbReference type="EMBL" id="JBBEGM010000005">
    <property type="protein sequence ID" value="MEJ2862321.1"/>
    <property type="molecule type" value="Genomic_DNA"/>
</dbReference>
<dbReference type="RefSeq" id="WP_337703695.1">
    <property type="nucleotide sequence ID" value="NZ_JBBEGM010000005.1"/>
</dbReference>
<evidence type="ECO:0000313" key="7">
    <source>
        <dbReference type="Proteomes" id="UP001369736"/>
    </source>
</evidence>
<feature type="domain" description="Glycoside hydrolase family 42 N-terminal" evidence="5">
    <location>
        <begin position="60"/>
        <end position="129"/>
    </location>
</feature>
<comment type="caution">
    <text evidence="6">The sequence shown here is derived from an EMBL/GenBank/DDBJ whole genome shotgun (WGS) entry which is preliminary data.</text>
</comment>
<feature type="region of interest" description="Disordered" evidence="3">
    <location>
        <begin position="368"/>
        <end position="394"/>
    </location>
</feature>
<reference evidence="6 7" key="1">
    <citation type="submission" date="2024-03" db="EMBL/GenBank/DDBJ databases">
        <title>Actinomycetospora sp. OC33-EN07, a novel actinomycete isolated from wild orchid (Aerides multiflora).</title>
        <authorList>
            <person name="Suriyachadkun C."/>
        </authorList>
    </citation>
    <scope>NUCLEOTIDE SEQUENCE [LARGE SCALE GENOMIC DNA]</scope>
    <source>
        <strain evidence="6 7">OC33-EN07</strain>
    </source>
</reference>
<protein>
    <submittedName>
        <fullName evidence="6">Beta-galactosidase</fullName>
        <ecNumber evidence="6">3.2.1.23</ecNumber>
    </submittedName>
</protein>
<evidence type="ECO:0000256" key="3">
    <source>
        <dbReference type="SAM" id="MobiDB-lite"/>
    </source>
</evidence>
<keyword evidence="7" id="KW-1185">Reference proteome</keyword>
<dbReference type="SUPFAM" id="SSF51445">
    <property type="entry name" value="(Trans)glycosidases"/>
    <property type="match status" value="1"/>
</dbReference>
<feature type="compositionally biased region" description="Low complexity" evidence="3">
    <location>
        <begin position="369"/>
        <end position="386"/>
    </location>
</feature>
<proteinExistence type="predicted"/>
<evidence type="ECO:0000256" key="2">
    <source>
        <dbReference type="ARBA" id="ARBA00023295"/>
    </source>
</evidence>
<feature type="signal peptide" evidence="4">
    <location>
        <begin position="1"/>
        <end position="30"/>
    </location>
</feature>
<dbReference type="Gene3D" id="3.20.20.80">
    <property type="entry name" value="Glycosidases"/>
    <property type="match status" value="1"/>
</dbReference>
<name>A0ABU8M4Q0_9PSEU</name>
<feature type="chain" id="PRO_5045373483" evidence="4">
    <location>
        <begin position="31"/>
        <end position="440"/>
    </location>
</feature>
<accession>A0ABU8M4Q0</accession>
<evidence type="ECO:0000259" key="5">
    <source>
        <dbReference type="Pfam" id="PF02449"/>
    </source>
</evidence>
<keyword evidence="4" id="KW-0732">Signal</keyword>
<dbReference type="PROSITE" id="PS51257">
    <property type="entry name" value="PROKAR_LIPOPROTEIN"/>
    <property type="match status" value="1"/>
</dbReference>
<sequence>MRRAGLVALATALAGVLVGGAACPASSAAAAEPAWGVVDSTCAPDRLAAQRAAGLQIAVVDAHWDRLQPVPGAFDREAADGLAARITRCLDAGMRVVLGSGAQYPPSWVRDLPDALLRDQRGGVPRTGAVDLVFGASPRAALDDYLTRLVAAVPADRLTGIRVGTSAAGEIGYPGPHESGYGFNSWWAFSGPAQGTAPLAPGQRPAPMPGWVPGSAQWSGGAATAVGAGEWFGWYSGALVEALAAQARVLRGAGFTGEVHLPVPGRGVLPADRSVAMGSLLDGHGERDGALGRGLDYVAAMPGIRDAVPGPVVIDLTSVDDATAVRARALDPPEDTCRPDDPAASLEPTVRVERWSNLRFARAQASRAGLPVVGENPGPPGETTGGSDDSDPEIEQVRRAPGYARDCGLAAFTLAFEEDLHTPRSGVTLADYVGAITGNS</sequence>
<dbReference type="Proteomes" id="UP001369736">
    <property type="component" value="Unassembled WGS sequence"/>
</dbReference>
<gene>
    <name evidence="6" type="ORF">WCD58_14210</name>
</gene>
<organism evidence="6 7">
    <name type="scientific">Actinomycetospora flava</name>
    <dbReference type="NCBI Taxonomy" id="3129232"/>
    <lineage>
        <taxon>Bacteria</taxon>
        <taxon>Bacillati</taxon>
        <taxon>Actinomycetota</taxon>
        <taxon>Actinomycetes</taxon>
        <taxon>Pseudonocardiales</taxon>
        <taxon>Pseudonocardiaceae</taxon>
        <taxon>Actinomycetospora</taxon>
    </lineage>
</organism>
<dbReference type="InterPro" id="IPR013529">
    <property type="entry name" value="Glyco_hydro_42_N"/>
</dbReference>
<evidence type="ECO:0000256" key="1">
    <source>
        <dbReference type="ARBA" id="ARBA00022801"/>
    </source>
</evidence>
<dbReference type="GO" id="GO:0004565">
    <property type="term" value="F:beta-galactosidase activity"/>
    <property type="evidence" value="ECO:0007669"/>
    <property type="project" value="UniProtKB-EC"/>
</dbReference>
<keyword evidence="2 6" id="KW-0326">Glycosidase</keyword>
<evidence type="ECO:0000256" key="4">
    <source>
        <dbReference type="SAM" id="SignalP"/>
    </source>
</evidence>
<dbReference type="EC" id="3.2.1.23" evidence="6"/>
<dbReference type="InterPro" id="IPR017853">
    <property type="entry name" value="GH"/>
</dbReference>
<dbReference type="Pfam" id="PF02449">
    <property type="entry name" value="Glyco_hydro_42"/>
    <property type="match status" value="1"/>
</dbReference>
<evidence type="ECO:0000313" key="6">
    <source>
        <dbReference type="EMBL" id="MEJ2862321.1"/>
    </source>
</evidence>
<keyword evidence="1 6" id="KW-0378">Hydrolase</keyword>